<evidence type="ECO:0000313" key="1">
    <source>
        <dbReference type="EMBL" id="ABU82479.1"/>
    </source>
</evidence>
<dbReference type="HOGENOM" id="CLU_2695708_0_0_2"/>
<reference evidence="1 2" key="1">
    <citation type="journal article" date="2008" name="Genome Biol.">
        <title>A genomic analysis of the archaeal system Ignicoccus hospitalis-Nanoarchaeum equitans.</title>
        <authorList>
            <person name="Podar M."/>
            <person name="Anderson I."/>
            <person name="Makarova K.S."/>
            <person name="Elkins J.G."/>
            <person name="Ivanova N."/>
            <person name="Wall M.A."/>
            <person name="Lykidis A."/>
            <person name="Mavromatis K."/>
            <person name="Sun H."/>
            <person name="Hudson M.E."/>
            <person name="Chen W."/>
            <person name="Deciu C."/>
            <person name="Hutchison D."/>
            <person name="Eads J.R."/>
            <person name="Anderson A."/>
            <person name="Fernandes F."/>
            <person name="Szeto E."/>
            <person name="Lapidus A."/>
            <person name="Kyrpides N.C."/>
            <person name="Saier M.H.Jr."/>
            <person name="Richardson P.M."/>
            <person name="Rachel R."/>
            <person name="Huber H."/>
            <person name="Eisen J.A."/>
            <person name="Koonin E.V."/>
            <person name="Keller M."/>
            <person name="Stetter K.O."/>
        </authorList>
    </citation>
    <scope>NUCLEOTIDE SEQUENCE [LARGE SCALE GENOMIC DNA]</scope>
    <source>
        <strain evidence="2">KIN4/I / DSM 18386 / JCM 14125</strain>
    </source>
</reference>
<dbReference type="AlphaFoldDB" id="A8AC27"/>
<keyword evidence="2" id="KW-1185">Reference proteome</keyword>
<protein>
    <submittedName>
        <fullName evidence="1">Uncharacterized protein</fullName>
    </submittedName>
</protein>
<dbReference type="GeneID" id="5562998"/>
<organism evidence="1 2">
    <name type="scientific">Ignicoccus hospitalis (strain KIN4/I / DSM 18386 / JCM 14125)</name>
    <dbReference type="NCBI Taxonomy" id="453591"/>
    <lineage>
        <taxon>Archaea</taxon>
        <taxon>Thermoproteota</taxon>
        <taxon>Thermoprotei</taxon>
        <taxon>Desulfurococcales</taxon>
        <taxon>Desulfurococcaceae</taxon>
        <taxon>Ignicoccus</taxon>
    </lineage>
</organism>
<dbReference type="KEGG" id="iho:Igni_1303"/>
<dbReference type="OrthoDB" id="379539at2157"/>
<dbReference type="EMBL" id="CP000816">
    <property type="protein sequence ID" value="ABU82479.1"/>
    <property type="molecule type" value="Genomic_DNA"/>
</dbReference>
<proteinExistence type="predicted"/>
<evidence type="ECO:0000313" key="2">
    <source>
        <dbReference type="Proteomes" id="UP000000262"/>
    </source>
</evidence>
<accession>A8AC27</accession>
<dbReference type="RefSeq" id="WP_012123443.1">
    <property type="nucleotide sequence ID" value="NC_009776.1"/>
</dbReference>
<sequence>MSRVIVAYDGTKYCFYEINDEGKAVRKECCKEAVHVKLSAPCELEGYSDAPGFVARCEGRAECKGSSLVVLGA</sequence>
<dbReference type="Proteomes" id="UP000000262">
    <property type="component" value="Chromosome"/>
</dbReference>
<gene>
    <name evidence="1" type="ordered locus">Igni_1303</name>
</gene>
<name>A8AC27_IGNH4</name>